<protein>
    <submittedName>
        <fullName evidence="2">Uncharacterized protein</fullName>
    </submittedName>
</protein>
<reference evidence="2" key="1">
    <citation type="submission" date="2020-01" db="EMBL/GenBank/DDBJ databases">
        <authorList>
            <person name="Feng Z.H.Z."/>
        </authorList>
    </citation>
    <scope>NUCLEOTIDE SEQUENCE</scope>
    <source>
        <strain evidence="2">CBS107.38</strain>
    </source>
</reference>
<name>A0A8H7EE92_9PLEO</name>
<sequence length="76" mass="8638">MFWSPALSGISAMNAPTKRLTWPLSRRRIWRTSLSPNLGWHSQDIRYHLGTRLRLSVHASDEEDDSDGSDDDEIAG</sequence>
<evidence type="ECO:0000313" key="2">
    <source>
        <dbReference type="EMBL" id="KAF7672707.1"/>
    </source>
</evidence>
<reference evidence="2" key="2">
    <citation type="submission" date="2020-08" db="EMBL/GenBank/DDBJ databases">
        <title>Draft Genome Sequence of Cumin Blight Pathogen Alternaria burnsii.</title>
        <authorList>
            <person name="Feng Z."/>
        </authorList>
    </citation>
    <scope>NUCLEOTIDE SEQUENCE</scope>
    <source>
        <strain evidence="2">CBS107.38</strain>
    </source>
</reference>
<dbReference type="GeneID" id="62207433"/>
<dbReference type="RefSeq" id="XP_038783057.1">
    <property type="nucleotide sequence ID" value="XM_038934255.1"/>
</dbReference>
<evidence type="ECO:0000313" key="3">
    <source>
        <dbReference type="Proteomes" id="UP000596902"/>
    </source>
</evidence>
<feature type="compositionally biased region" description="Acidic residues" evidence="1">
    <location>
        <begin position="61"/>
        <end position="76"/>
    </location>
</feature>
<proteinExistence type="predicted"/>
<accession>A0A8H7EE92</accession>
<dbReference type="Proteomes" id="UP000596902">
    <property type="component" value="Unassembled WGS sequence"/>
</dbReference>
<dbReference type="AlphaFoldDB" id="A0A8H7EE92"/>
<organism evidence="2 3">
    <name type="scientific">Alternaria burnsii</name>
    <dbReference type="NCBI Taxonomy" id="1187904"/>
    <lineage>
        <taxon>Eukaryota</taxon>
        <taxon>Fungi</taxon>
        <taxon>Dikarya</taxon>
        <taxon>Ascomycota</taxon>
        <taxon>Pezizomycotina</taxon>
        <taxon>Dothideomycetes</taxon>
        <taxon>Pleosporomycetidae</taxon>
        <taxon>Pleosporales</taxon>
        <taxon>Pleosporineae</taxon>
        <taxon>Pleosporaceae</taxon>
        <taxon>Alternaria</taxon>
        <taxon>Alternaria sect. Alternaria</taxon>
    </lineage>
</organism>
<comment type="caution">
    <text evidence="2">The sequence shown here is derived from an EMBL/GenBank/DDBJ whole genome shotgun (WGS) entry which is preliminary data.</text>
</comment>
<evidence type="ECO:0000256" key="1">
    <source>
        <dbReference type="SAM" id="MobiDB-lite"/>
    </source>
</evidence>
<keyword evidence="3" id="KW-1185">Reference proteome</keyword>
<gene>
    <name evidence="2" type="ORF">GT037_009208</name>
</gene>
<feature type="region of interest" description="Disordered" evidence="1">
    <location>
        <begin position="57"/>
        <end position="76"/>
    </location>
</feature>
<dbReference type="EMBL" id="JAAABM010000015">
    <property type="protein sequence ID" value="KAF7672707.1"/>
    <property type="molecule type" value="Genomic_DNA"/>
</dbReference>